<proteinExistence type="predicted"/>
<sequence>MFAPLLKLVPALGWSTFSVSTVDASREQRSIDACISAVQIYFSCDLIAPINHTCLCEQFTWHTACYDNHASSPPSYPLYAIAQADMHSQCRAAGSLGAATIQRRYHQQRRQINSILSSVGNVAASFLSAQSLSIAIPTAVPSIPGVPTTSTTPAAEASTTASAVSDSNSTPRTFSTSSSLTPSPSSQSSSTSTSSSSTSSNKSSSPSPGLIAGAVIGSIALLILLGILIMLILRHKRRNHTQKHNSSPPTYASPSLEHGSASARSLDETLVDRTPMAERRDLASTHMGGGMRMGGGLASGNEKEVYRASEPEVSMPIESEMQTSANVWELDGRETGRDRVSSRETAVQRSELESPISPLTGEEGRRFDDWPLPRYDGGGGMGGVHGRPMQRGEHSELHF</sequence>
<keyword evidence="4 6" id="KW-0472">Membrane</keyword>
<feature type="compositionally biased region" description="Polar residues" evidence="5">
    <location>
        <begin position="244"/>
        <end position="253"/>
    </location>
</feature>
<evidence type="ECO:0000313" key="9">
    <source>
        <dbReference type="Proteomes" id="UP000813461"/>
    </source>
</evidence>
<feature type="chain" id="PRO_5035427804" description="Extracellular membrane protein CFEM domain-containing protein" evidence="7">
    <location>
        <begin position="25"/>
        <end position="399"/>
    </location>
</feature>
<feature type="compositionally biased region" description="Basic and acidic residues" evidence="5">
    <location>
        <begin position="390"/>
        <end position="399"/>
    </location>
</feature>
<evidence type="ECO:0000256" key="2">
    <source>
        <dbReference type="ARBA" id="ARBA00022692"/>
    </source>
</evidence>
<comment type="caution">
    <text evidence="8">The sequence shown here is derived from an EMBL/GenBank/DDBJ whole genome shotgun (WGS) entry which is preliminary data.</text>
</comment>
<gene>
    <name evidence="8" type="ORF">FB567DRAFT_90776</name>
</gene>
<evidence type="ECO:0000256" key="1">
    <source>
        <dbReference type="ARBA" id="ARBA00004167"/>
    </source>
</evidence>
<feature type="region of interest" description="Disordered" evidence="5">
    <location>
        <begin position="240"/>
        <end position="301"/>
    </location>
</feature>
<feature type="signal peptide" evidence="7">
    <location>
        <begin position="1"/>
        <end position="24"/>
    </location>
</feature>
<feature type="region of interest" description="Disordered" evidence="5">
    <location>
        <begin position="332"/>
        <end position="399"/>
    </location>
</feature>
<keyword evidence="3 6" id="KW-1133">Transmembrane helix</keyword>
<feature type="compositionally biased region" description="Basic and acidic residues" evidence="5">
    <location>
        <begin position="332"/>
        <end position="342"/>
    </location>
</feature>
<organism evidence="8 9">
    <name type="scientific">Paraphoma chrysanthemicola</name>
    <dbReference type="NCBI Taxonomy" id="798071"/>
    <lineage>
        <taxon>Eukaryota</taxon>
        <taxon>Fungi</taxon>
        <taxon>Dikarya</taxon>
        <taxon>Ascomycota</taxon>
        <taxon>Pezizomycotina</taxon>
        <taxon>Dothideomycetes</taxon>
        <taxon>Pleosporomycetidae</taxon>
        <taxon>Pleosporales</taxon>
        <taxon>Pleosporineae</taxon>
        <taxon>Phaeosphaeriaceae</taxon>
        <taxon>Paraphoma</taxon>
    </lineage>
</organism>
<feature type="compositionally biased region" description="Basic and acidic residues" evidence="5">
    <location>
        <begin position="265"/>
        <end position="283"/>
    </location>
</feature>
<dbReference type="OrthoDB" id="3693952at2759"/>
<evidence type="ECO:0000256" key="6">
    <source>
        <dbReference type="SAM" id="Phobius"/>
    </source>
</evidence>
<dbReference type="EMBL" id="JAGMVJ010000013">
    <property type="protein sequence ID" value="KAH7083715.1"/>
    <property type="molecule type" value="Genomic_DNA"/>
</dbReference>
<feature type="region of interest" description="Disordered" evidence="5">
    <location>
        <begin position="147"/>
        <end position="208"/>
    </location>
</feature>
<keyword evidence="7" id="KW-0732">Signal</keyword>
<feature type="compositionally biased region" description="Low complexity" evidence="5">
    <location>
        <begin position="148"/>
        <end position="208"/>
    </location>
</feature>
<accession>A0A8K0R2R8</accession>
<dbReference type="GO" id="GO:0016020">
    <property type="term" value="C:membrane"/>
    <property type="evidence" value="ECO:0007669"/>
    <property type="project" value="UniProtKB-SubCell"/>
</dbReference>
<protein>
    <recommendedName>
        <fullName evidence="10">Extracellular membrane protein CFEM domain-containing protein</fullName>
    </recommendedName>
</protein>
<evidence type="ECO:0000313" key="8">
    <source>
        <dbReference type="EMBL" id="KAH7083715.1"/>
    </source>
</evidence>
<dbReference type="PANTHER" id="PTHR15549">
    <property type="entry name" value="PAIRED IMMUNOGLOBULIN-LIKE TYPE 2 RECEPTOR"/>
    <property type="match status" value="1"/>
</dbReference>
<keyword evidence="9" id="KW-1185">Reference proteome</keyword>
<evidence type="ECO:0000256" key="5">
    <source>
        <dbReference type="SAM" id="MobiDB-lite"/>
    </source>
</evidence>
<feature type="compositionally biased region" description="Gly residues" evidence="5">
    <location>
        <begin position="376"/>
        <end position="385"/>
    </location>
</feature>
<comment type="subcellular location">
    <subcellularLocation>
        <location evidence="1">Membrane</location>
        <topology evidence="1">Single-pass membrane protein</topology>
    </subcellularLocation>
</comment>
<reference evidence="8" key="1">
    <citation type="journal article" date="2021" name="Nat. Commun.">
        <title>Genetic determinants of endophytism in the Arabidopsis root mycobiome.</title>
        <authorList>
            <person name="Mesny F."/>
            <person name="Miyauchi S."/>
            <person name="Thiergart T."/>
            <person name="Pickel B."/>
            <person name="Atanasova L."/>
            <person name="Karlsson M."/>
            <person name="Huettel B."/>
            <person name="Barry K.W."/>
            <person name="Haridas S."/>
            <person name="Chen C."/>
            <person name="Bauer D."/>
            <person name="Andreopoulos W."/>
            <person name="Pangilinan J."/>
            <person name="LaButti K."/>
            <person name="Riley R."/>
            <person name="Lipzen A."/>
            <person name="Clum A."/>
            <person name="Drula E."/>
            <person name="Henrissat B."/>
            <person name="Kohler A."/>
            <person name="Grigoriev I.V."/>
            <person name="Martin F.M."/>
            <person name="Hacquard S."/>
        </authorList>
    </citation>
    <scope>NUCLEOTIDE SEQUENCE</scope>
    <source>
        <strain evidence="8">MPI-SDFR-AT-0120</strain>
    </source>
</reference>
<keyword evidence="2 6" id="KW-0812">Transmembrane</keyword>
<dbReference type="PANTHER" id="PTHR15549:SF33">
    <property type="entry name" value="MEMBRANE PROTEIN WSC4, PUTATIVE (AFU_ORTHOLOGUE AFUA_5G09020)-RELATED"/>
    <property type="match status" value="1"/>
</dbReference>
<feature type="compositionally biased region" description="Basic and acidic residues" evidence="5">
    <location>
        <begin position="362"/>
        <end position="371"/>
    </location>
</feature>
<dbReference type="AlphaFoldDB" id="A0A8K0R2R8"/>
<feature type="compositionally biased region" description="Gly residues" evidence="5">
    <location>
        <begin position="287"/>
        <end position="298"/>
    </location>
</feature>
<name>A0A8K0R2R8_9PLEO</name>
<evidence type="ECO:0008006" key="10">
    <source>
        <dbReference type="Google" id="ProtNLM"/>
    </source>
</evidence>
<dbReference type="Proteomes" id="UP000813461">
    <property type="component" value="Unassembled WGS sequence"/>
</dbReference>
<dbReference type="GO" id="GO:0071944">
    <property type="term" value="C:cell periphery"/>
    <property type="evidence" value="ECO:0007669"/>
    <property type="project" value="UniProtKB-ARBA"/>
</dbReference>
<evidence type="ECO:0000256" key="4">
    <source>
        <dbReference type="ARBA" id="ARBA00023136"/>
    </source>
</evidence>
<dbReference type="InterPro" id="IPR051694">
    <property type="entry name" value="Immunoregulatory_rcpt-like"/>
</dbReference>
<feature type="transmembrane region" description="Helical" evidence="6">
    <location>
        <begin position="210"/>
        <end position="233"/>
    </location>
</feature>
<evidence type="ECO:0000256" key="7">
    <source>
        <dbReference type="SAM" id="SignalP"/>
    </source>
</evidence>
<evidence type="ECO:0000256" key="3">
    <source>
        <dbReference type="ARBA" id="ARBA00022989"/>
    </source>
</evidence>